<dbReference type="eggNOG" id="COG3539">
    <property type="taxonomic scope" value="Bacteria"/>
</dbReference>
<dbReference type="KEGG" id="sfo:Z042_06300"/>
<gene>
    <name evidence="1" type="ORF">Z042_06300</name>
</gene>
<keyword evidence="2" id="KW-1185">Reference proteome</keyword>
<organism evidence="1 2">
    <name type="scientific">Chania multitudinisentens RB-25</name>
    <dbReference type="NCBI Taxonomy" id="1441930"/>
    <lineage>
        <taxon>Bacteria</taxon>
        <taxon>Pseudomonadati</taxon>
        <taxon>Pseudomonadota</taxon>
        <taxon>Gammaproteobacteria</taxon>
        <taxon>Enterobacterales</taxon>
        <taxon>Yersiniaceae</taxon>
        <taxon>Chania</taxon>
    </lineage>
</organism>
<dbReference type="STRING" id="1441930.Z042_06300"/>
<dbReference type="AlphaFoldDB" id="W0L6B2"/>
<dbReference type="GO" id="GO:0043709">
    <property type="term" value="P:cell adhesion involved in single-species biofilm formation"/>
    <property type="evidence" value="ECO:0007669"/>
    <property type="project" value="TreeGrafter"/>
</dbReference>
<dbReference type="PANTHER" id="PTHR33420:SF27">
    <property type="entry name" value="PROTEIN FIMG"/>
    <property type="match status" value="1"/>
</dbReference>
<accession>W0L6B2</accession>
<dbReference type="InterPro" id="IPR050263">
    <property type="entry name" value="Bact_Fimbrial_Adh_Pro"/>
</dbReference>
<dbReference type="SUPFAM" id="SSF49401">
    <property type="entry name" value="Bacterial adhesins"/>
    <property type="match status" value="1"/>
</dbReference>
<evidence type="ECO:0000313" key="1">
    <source>
        <dbReference type="EMBL" id="AHG19271.2"/>
    </source>
</evidence>
<dbReference type="InterPro" id="IPR008966">
    <property type="entry name" value="Adhesion_dom_sf"/>
</dbReference>
<dbReference type="EMBL" id="CP007044">
    <property type="protein sequence ID" value="AHG19271.2"/>
    <property type="molecule type" value="Genomic_DNA"/>
</dbReference>
<protein>
    <recommendedName>
        <fullName evidence="3">Fimbrial-type adhesion domain-containing protein</fullName>
    </recommendedName>
</protein>
<dbReference type="HOGENOM" id="CLU_088965_6_3_6"/>
<dbReference type="Proteomes" id="UP000019030">
    <property type="component" value="Chromosome"/>
</dbReference>
<dbReference type="Gene3D" id="2.60.40.1090">
    <property type="entry name" value="Fimbrial-type adhesion domain"/>
    <property type="match status" value="1"/>
</dbReference>
<evidence type="ECO:0000313" key="2">
    <source>
        <dbReference type="Proteomes" id="UP000019030"/>
    </source>
</evidence>
<dbReference type="InterPro" id="IPR036937">
    <property type="entry name" value="Adhesion_dom_fimbrial_sf"/>
</dbReference>
<dbReference type="OrthoDB" id="6495165at2"/>
<reference evidence="1 2" key="2">
    <citation type="submission" date="2015-03" db="EMBL/GenBank/DDBJ databases">
        <authorList>
            <person name="Chan K.-G."/>
        </authorList>
    </citation>
    <scope>NUCLEOTIDE SEQUENCE [LARGE SCALE GENOMIC DNA]</scope>
    <source>
        <strain evidence="1 2">RB-25</strain>
    </source>
</reference>
<evidence type="ECO:0008006" key="3">
    <source>
        <dbReference type="Google" id="ProtNLM"/>
    </source>
</evidence>
<proteinExistence type="predicted"/>
<dbReference type="GO" id="GO:0009289">
    <property type="term" value="C:pilus"/>
    <property type="evidence" value="ECO:0007669"/>
    <property type="project" value="InterPro"/>
</dbReference>
<reference evidence="1 2" key="1">
    <citation type="submission" date="2014-01" db="EMBL/GenBank/DDBJ databases">
        <title>Isolation of Serratia multitudinisentens RB-25 from Ex-Landfill site.</title>
        <authorList>
            <person name="Robson E.H.J."/>
        </authorList>
    </citation>
    <scope>NUCLEOTIDE SEQUENCE [LARGE SCALE GENOMIC DNA]</scope>
    <source>
        <strain evidence="1 2">RB-25</strain>
    </source>
</reference>
<name>W0L6B2_9GAMM</name>
<sequence>MAVASMGISYSVLADAQLKISGTVKASPCNVDAVGGEVNVNLGNDIQAASLTAGNGSPWKQFTLHLVDCPTSTTSVTATFSGTPEPGSPTLYKNTGDATGVQIELQSTDTATPGKNLGNGQDAVAQVVTATRDATFPLQARAYSTNSNAAPGSIVGTIQVAFEYH</sequence>
<dbReference type="PANTHER" id="PTHR33420">
    <property type="entry name" value="FIMBRIAL SUBUNIT ELFA-RELATED"/>
    <property type="match status" value="1"/>
</dbReference>